<evidence type="ECO:0000313" key="6">
    <source>
        <dbReference type="Proteomes" id="UP001596137"/>
    </source>
</evidence>
<dbReference type="Pfam" id="PF12840">
    <property type="entry name" value="HTH_20"/>
    <property type="match status" value="1"/>
</dbReference>
<evidence type="ECO:0000256" key="2">
    <source>
        <dbReference type="ARBA" id="ARBA00023125"/>
    </source>
</evidence>
<dbReference type="Gene3D" id="6.10.140.2180">
    <property type="match status" value="1"/>
</dbReference>
<organism evidence="5 6">
    <name type="scientific">Sphaerisporangium aureirubrum</name>
    <dbReference type="NCBI Taxonomy" id="1544736"/>
    <lineage>
        <taxon>Bacteria</taxon>
        <taxon>Bacillati</taxon>
        <taxon>Actinomycetota</taxon>
        <taxon>Actinomycetes</taxon>
        <taxon>Streptosporangiales</taxon>
        <taxon>Streptosporangiaceae</taxon>
        <taxon>Sphaerisporangium</taxon>
    </lineage>
</organism>
<protein>
    <submittedName>
        <fullName evidence="5">Helix-turn-helix domain-containing protein</fullName>
    </submittedName>
</protein>
<reference evidence="6" key="1">
    <citation type="journal article" date="2019" name="Int. J. Syst. Evol. Microbiol.">
        <title>The Global Catalogue of Microorganisms (GCM) 10K type strain sequencing project: providing services to taxonomists for standard genome sequencing and annotation.</title>
        <authorList>
            <consortium name="The Broad Institute Genomics Platform"/>
            <consortium name="The Broad Institute Genome Sequencing Center for Infectious Disease"/>
            <person name="Wu L."/>
            <person name="Ma J."/>
        </authorList>
    </citation>
    <scope>NUCLEOTIDE SEQUENCE [LARGE SCALE GENOMIC DNA]</scope>
    <source>
        <strain evidence="6">JCM 30346</strain>
    </source>
</reference>
<dbReference type="EMBL" id="JBHSRF010000064">
    <property type="protein sequence ID" value="MFC6085517.1"/>
    <property type="molecule type" value="Genomic_DNA"/>
</dbReference>
<keyword evidence="1" id="KW-0805">Transcription regulation</keyword>
<accession>A0ABW1NRZ0</accession>
<dbReference type="InterPro" id="IPR011991">
    <property type="entry name" value="ArsR-like_HTH"/>
</dbReference>
<dbReference type="InterPro" id="IPR036388">
    <property type="entry name" value="WH-like_DNA-bd_sf"/>
</dbReference>
<proteinExistence type="predicted"/>
<dbReference type="RefSeq" id="WP_380759736.1">
    <property type="nucleotide sequence ID" value="NZ_JBHSRF010000064.1"/>
</dbReference>
<keyword evidence="2" id="KW-0238">DNA-binding</keyword>
<comment type="caution">
    <text evidence="5">The sequence shown here is derived from an EMBL/GenBank/DDBJ whole genome shotgun (WGS) entry which is preliminary data.</text>
</comment>
<dbReference type="InterPro" id="IPR051081">
    <property type="entry name" value="HTH_MetalResp_TranReg"/>
</dbReference>
<keyword evidence="6" id="KW-1185">Reference proteome</keyword>
<name>A0ABW1NRZ0_9ACTN</name>
<dbReference type="Proteomes" id="UP001596137">
    <property type="component" value="Unassembled WGS sequence"/>
</dbReference>
<evidence type="ECO:0000259" key="4">
    <source>
        <dbReference type="SMART" id="SM00418"/>
    </source>
</evidence>
<evidence type="ECO:0000256" key="3">
    <source>
        <dbReference type="ARBA" id="ARBA00023163"/>
    </source>
</evidence>
<dbReference type="Gene3D" id="1.10.10.10">
    <property type="entry name" value="Winged helix-like DNA-binding domain superfamily/Winged helix DNA-binding domain"/>
    <property type="match status" value="1"/>
</dbReference>
<dbReference type="InterPro" id="IPR036390">
    <property type="entry name" value="WH_DNA-bd_sf"/>
</dbReference>
<gene>
    <name evidence="5" type="ORF">ACFP1K_30425</name>
</gene>
<dbReference type="InterPro" id="IPR001845">
    <property type="entry name" value="HTH_ArsR_DNA-bd_dom"/>
</dbReference>
<evidence type="ECO:0000313" key="5">
    <source>
        <dbReference type="EMBL" id="MFC6085517.1"/>
    </source>
</evidence>
<dbReference type="PANTHER" id="PTHR33154:SF33">
    <property type="entry name" value="TRANSCRIPTIONAL REPRESSOR SDPR"/>
    <property type="match status" value="1"/>
</dbReference>
<evidence type="ECO:0000256" key="1">
    <source>
        <dbReference type="ARBA" id="ARBA00023015"/>
    </source>
</evidence>
<dbReference type="SUPFAM" id="SSF46785">
    <property type="entry name" value="Winged helix' DNA-binding domain"/>
    <property type="match status" value="1"/>
</dbReference>
<feature type="domain" description="HTH arsR-type" evidence="4">
    <location>
        <begin position="12"/>
        <end position="92"/>
    </location>
</feature>
<sequence length="193" mass="21533">MSGVSKRVGDPRAMRALAHPARLAILKRLQLEGPATATECAVVAGISPSAGSYHLRMLAKYGFVEDAPPRGDGRERVWRSPHRGFTLEEPDEQTPELAEAKNMLSRVVMDSMAEDVRRYLDSSVRESREWRQAATLNQMTLRANAEELADLGRRVTEILEPYLARTRTPEQAPPDARVIQSVVYLYPRPPGNA</sequence>
<dbReference type="CDD" id="cd00090">
    <property type="entry name" value="HTH_ARSR"/>
    <property type="match status" value="1"/>
</dbReference>
<dbReference type="PANTHER" id="PTHR33154">
    <property type="entry name" value="TRANSCRIPTIONAL REGULATOR, ARSR FAMILY"/>
    <property type="match status" value="1"/>
</dbReference>
<dbReference type="SMART" id="SM00418">
    <property type="entry name" value="HTH_ARSR"/>
    <property type="match status" value="1"/>
</dbReference>
<keyword evidence="3" id="KW-0804">Transcription</keyword>